<proteinExistence type="predicted"/>
<sequence length="163" mass="17879">MQLHPYDTLTLDNGAKLIFTPCPGSKAASLEESVITLKQAGTNMLLTLMHDDELAKNNTEQLPTLCEQHNITWLQLPIIDDAAPAQEFAAQWQKYKSTIINAVKNQATIAVHCKGGSGRTGLVIALILLASGMPSDEIIKQVQTIRPNALKNPQQLNYFNSQL</sequence>
<dbReference type="Gene3D" id="3.90.190.10">
    <property type="entry name" value="Protein tyrosine phosphatase superfamily"/>
    <property type="match status" value="1"/>
</dbReference>
<feature type="domain" description="Tyrosine specific protein phosphatases" evidence="1">
    <location>
        <begin position="86"/>
        <end position="157"/>
    </location>
</feature>
<accession>A0A7V1GH16</accession>
<dbReference type="InterPro" id="IPR029021">
    <property type="entry name" value="Prot-tyrosine_phosphatase-like"/>
</dbReference>
<evidence type="ECO:0000259" key="1">
    <source>
        <dbReference type="PROSITE" id="PS50056"/>
    </source>
</evidence>
<dbReference type="SUPFAM" id="SSF52799">
    <property type="entry name" value="(Phosphotyrosine protein) phosphatases II"/>
    <property type="match status" value="1"/>
</dbReference>
<dbReference type="AlphaFoldDB" id="A0A7V1GH16"/>
<evidence type="ECO:0000313" key="2">
    <source>
        <dbReference type="EMBL" id="HEA19284.1"/>
    </source>
</evidence>
<protein>
    <submittedName>
        <fullName evidence="2">Protein phosphatase</fullName>
    </submittedName>
</protein>
<dbReference type="PANTHER" id="PTHR23339">
    <property type="entry name" value="TYROSINE SPECIFIC PROTEIN PHOSPHATASE AND DUAL SPECIFICITY PROTEIN PHOSPHATASE"/>
    <property type="match status" value="1"/>
</dbReference>
<reference evidence="2" key="1">
    <citation type="journal article" date="2020" name="mSystems">
        <title>Genome- and Community-Level Interaction Insights into Carbon Utilization and Element Cycling Functions of Hydrothermarchaeota in Hydrothermal Sediment.</title>
        <authorList>
            <person name="Zhou Z."/>
            <person name="Liu Y."/>
            <person name="Xu W."/>
            <person name="Pan J."/>
            <person name="Luo Z.H."/>
            <person name="Li M."/>
        </authorList>
    </citation>
    <scope>NUCLEOTIDE SEQUENCE [LARGE SCALE GENOMIC DNA]</scope>
    <source>
        <strain evidence="2">HyVt-346</strain>
    </source>
</reference>
<gene>
    <name evidence="2" type="ORF">ENH88_23120</name>
</gene>
<dbReference type="EMBL" id="DRGM01000224">
    <property type="protein sequence ID" value="HEA19284.1"/>
    <property type="molecule type" value="Genomic_DNA"/>
</dbReference>
<organism evidence="2">
    <name type="scientific">Pseudoalteromonas prydzensis</name>
    <dbReference type="NCBI Taxonomy" id="182141"/>
    <lineage>
        <taxon>Bacteria</taxon>
        <taxon>Pseudomonadati</taxon>
        <taxon>Pseudomonadota</taxon>
        <taxon>Gammaproteobacteria</taxon>
        <taxon>Alteromonadales</taxon>
        <taxon>Pseudoalteromonadaceae</taxon>
        <taxon>Pseudoalteromonas</taxon>
    </lineage>
</organism>
<dbReference type="PROSITE" id="PS50056">
    <property type="entry name" value="TYR_PHOSPHATASE_2"/>
    <property type="match status" value="1"/>
</dbReference>
<dbReference type="InterPro" id="IPR000387">
    <property type="entry name" value="Tyr_Pase_dom"/>
</dbReference>
<dbReference type="RefSeq" id="WP_304185906.1">
    <property type="nucleotide sequence ID" value="NZ_DRGM01000224.1"/>
</dbReference>
<dbReference type="PROSITE" id="PS00383">
    <property type="entry name" value="TYR_PHOSPHATASE_1"/>
    <property type="match status" value="1"/>
</dbReference>
<name>A0A7V1GH16_9GAMM</name>
<dbReference type="InterPro" id="IPR016130">
    <property type="entry name" value="Tyr_Pase_AS"/>
</dbReference>
<dbReference type="Proteomes" id="UP000886188">
    <property type="component" value="Unassembled WGS sequence"/>
</dbReference>
<dbReference type="InterPro" id="IPR050561">
    <property type="entry name" value="PTP"/>
</dbReference>
<comment type="caution">
    <text evidence="2">The sequence shown here is derived from an EMBL/GenBank/DDBJ whole genome shotgun (WGS) entry which is preliminary data.</text>
</comment>
<dbReference type="Pfam" id="PF22785">
    <property type="entry name" value="Tc-R-P"/>
    <property type="match status" value="1"/>
</dbReference>